<dbReference type="InterPro" id="IPR006059">
    <property type="entry name" value="SBP"/>
</dbReference>
<evidence type="ECO:0000256" key="4">
    <source>
        <dbReference type="SAM" id="Phobius"/>
    </source>
</evidence>
<evidence type="ECO:0000313" key="6">
    <source>
        <dbReference type="Proteomes" id="UP000466345"/>
    </source>
</evidence>
<dbReference type="SUPFAM" id="SSF53850">
    <property type="entry name" value="Periplasmic binding protein-like II"/>
    <property type="match status" value="1"/>
</dbReference>
<evidence type="ECO:0000256" key="1">
    <source>
        <dbReference type="ARBA" id="ARBA00008520"/>
    </source>
</evidence>
<dbReference type="PANTHER" id="PTHR30061">
    <property type="entry name" value="MALTOSE-BINDING PERIPLASMIC PROTEIN"/>
    <property type="match status" value="1"/>
</dbReference>
<sequence>MVRARDRSRFRVVFLILVVALVAVTGTLVATGAMPLVPKDDKIVRVWLMQGSVTNKYVTDFREEYESDHPGVKLSIGIKEWTGIGEAVAEALDGGSADQPDLIEVGNTQVAGYAASGKVRDLSDKVGELGGEEWLRGLAEPGRLDGRQFGVPFYAASRVVIYRKDMFKAAGITKPPKTRAEWLAVTEQLNQKGTHGIYLAGQNWYVLSGFIWDEGGELAVQGDDGHWSGALDSAEAVRGMEFYQQLQALGNGPKDADESTPLQTEQFANLPIAQIIGVPGQAGEAIASNPRLEDKLGFFPIPGKKAGKTGTVFTGGSELIIPKASEHGDEAYEVMKEMTGEDWQMELSKAMSCAPNKTTLAGEVKDPVTRMMAQSAVNGRAAPSSPDWAAVEGLRPLNPIKAYQTQVLTGVKPVKEAAKEASASITAALSGS</sequence>
<dbReference type="PANTHER" id="PTHR30061:SF50">
    <property type="entry name" value="MALTOSE_MALTODEXTRIN-BINDING PERIPLASMIC PROTEIN"/>
    <property type="match status" value="1"/>
</dbReference>
<evidence type="ECO:0000256" key="3">
    <source>
        <dbReference type="ARBA" id="ARBA00022729"/>
    </source>
</evidence>
<dbReference type="GO" id="GO:1901982">
    <property type="term" value="F:maltose binding"/>
    <property type="evidence" value="ECO:0007669"/>
    <property type="project" value="TreeGrafter"/>
</dbReference>
<keyword evidence="3" id="KW-0732">Signal</keyword>
<keyword evidence="4" id="KW-1133">Transmembrane helix</keyword>
<dbReference type="OrthoDB" id="2507686at2"/>
<dbReference type="Pfam" id="PF01547">
    <property type="entry name" value="SBP_bac_1"/>
    <property type="match status" value="1"/>
</dbReference>
<evidence type="ECO:0000256" key="2">
    <source>
        <dbReference type="ARBA" id="ARBA00022448"/>
    </source>
</evidence>
<keyword evidence="4" id="KW-0472">Membrane</keyword>
<dbReference type="EMBL" id="WEGJ01000003">
    <property type="protein sequence ID" value="MQY11150.1"/>
    <property type="molecule type" value="Genomic_DNA"/>
</dbReference>
<name>A0A7K0CCH5_9ACTN</name>
<evidence type="ECO:0008006" key="7">
    <source>
        <dbReference type="Google" id="ProtNLM"/>
    </source>
</evidence>
<dbReference type="AlphaFoldDB" id="A0A7K0CCH5"/>
<keyword evidence="2" id="KW-0813">Transport</keyword>
<proteinExistence type="inferred from homology"/>
<dbReference type="Proteomes" id="UP000466345">
    <property type="component" value="Unassembled WGS sequence"/>
</dbReference>
<protein>
    <recommendedName>
        <fullName evidence="7">Sugar transporter sugar binding protein</fullName>
    </recommendedName>
</protein>
<feature type="transmembrane region" description="Helical" evidence="4">
    <location>
        <begin position="12"/>
        <end position="37"/>
    </location>
</feature>
<gene>
    <name evidence="5" type="ORF">SRB5_12640</name>
</gene>
<organism evidence="5 6">
    <name type="scientific">Streptomyces smaragdinus</name>
    <dbReference type="NCBI Taxonomy" id="2585196"/>
    <lineage>
        <taxon>Bacteria</taxon>
        <taxon>Bacillati</taxon>
        <taxon>Actinomycetota</taxon>
        <taxon>Actinomycetes</taxon>
        <taxon>Kitasatosporales</taxon>
        <taxon>Streptomycetaceae</taxon>
        <taxon>Streptomyces</taxon>
    </lineage>
</organism>
<dbReference type="GO" id="GO:0055052">
    <property type="term" value="C:ATP-binding cassette (ABC) transporter complex, substrate-binding subunit-containing"/>
    <property type="evidence" value="ECO:0007669"/>
    <property type="project" value="TreeGrafter"/>
</dbReference>
<dbReference type="GO" id="GO:0015768">
    <property type="term" value="P:maltose transport"/>
    <property type="evidence" value="ECO:0007669"/>
    <property type="project" value="TreeGrafter"/>
</dbReference>
<dbReference type="Gene3D" id="3.40.190.10">
    <property type="entry name" value="Periplasmic binding protein-like II"/>
    <property type="match status" value="2"/>
</dbReference>
<accession>A0A7K0CCH5</accession>
<reference evidence="5 6" key="1">
    <citation type="submission" date="2019-10" db="EMBL/GenBank/DDBJ databases">
        <title>Streptomyces smaragdinus sp. nov. and Streptomyces fabii sp. nov., isolated from the gut of fungus growing-termite Macrotermes natalensis.</title>
        <authorList>
            <person name="Schwitalla J."/>
            <person name="Benndorf R."/>
            <person name="Martin K."/>
            <person name="De Beer W."/>
            <person name="Kaster A.-K."/>
            <person name="Vollmers J."/>
            <person name="Poulsen M."/>
            <person name="Beemelmanns C."/>
        </authorList>
    </citation>
    <scope>NUCLEOTIDE SEQUENCE [LARGE SCALE GENOMIC DNA]</scope>
    <source>
        <strain evidence="5 6">RB5</strain>
    </source>
</reference>
<evidence type="ECO:0000313" key="5">
    <source>
        <dbReference type="EMBL" id="MQY11150.1"/>
    </source>
</evidence>
<keyword evidence="4" id="KW-0812">Transmembrane</keyword>
<dbReference type="GO" id="GO:0042956">
    <property type="term" value="P:maltodextrin transmembrane transport"/>
    <property type="evidence" value="ECO:0007669"/>
    <property type="project" value="TreeGrafter"/>
</dbReference>
<keyword evidence="6" id="KW-1185">Reference proteome</keyword>
<comment type="caution">
    <text evidence="5">The sequence shown here is derived from an EMBL/GenBank/DDBJ whole genome shotgun (WGS) entry which is preliminary data.</text>
</comment>
<comment type="similarity">
    <text evidence="1">Belongs to the bacterial solute-binding protein 1 family.</text>
</comment>